<dbReference type="EMBL" id="RJVU01070129">
    <property type="protein sequence ID" value="ROI62474.1"/>
    <property type="molecule type" value="Genomic_DNA"/>
</dbReference>
<dbReference type="InterPro" id="IPR001863">
    <property type="entry name" value="Glypican"/>
</dbReference>
<evidence type="ECO:0000256" key="7">
    <source>
        <dbReference type="ARBA" id="ARBA00023136"/>
    </source>
</evidence>
<dbReference type="GO" id="GO:0009966">
    <property type="term" value="P:regulation of signal transduction"/>
    <property type="evidence" value="ECO:0007669"/>
    <property type="project" value="InterPro"/>
</dbReference>
<comment type="subcellular location">
    <subcellularLocation>
        <location evidence="1">Cell membrane</location>
        <topology evidence="1">Lipid-anchor</topology>
        <topology evidence="1">GPI-anchor</topology>
    </subcellularLocation>
</comment>
<keyword evidence="9" id="KW-0357">Heparan sulfate</keyword>
<evidence type="ECO:0000256" key="1">
    <source>
        <dbReference type="ARBA" id="ARBA00004609"/>
    </source>
</evidence>
<dbReference type="Proteomes" id="UP000281406">
    <property type="component" value="Unassembled WGS sequence"/>
</dbReference>
<reference evidence="11 12" key="1">
    <citation type="submission" date="2018-10" db="EMBL/GenBank/DDBJ databases">
        <title>Genome assembly for a Yunnan-Guizhou Plateau 3E fish, Anabarilius grahami (Regan), and its evolutionary and genetic applications.</title>
        <authorList>
            <person name="Jiang W."/>
        </authorList>
    </citation>
    <scope>NUCLEOTIDE SEQUENCE [LARGE SCALE GENOMIC DNA]</scope>
    <source>
        <strain evidence="11">AG-KIZ</strain>
        <tissue evidence="11">Muscle</tissue>
    </source>
</reference>
<dbReference type="GO" id="GO:0005886">
    <property type="term" value="C:plasma membrane"/>
    <property type="evidence" value="ECO:0007669"/>
    <property type="project" value="UniProtKB-SubCell"/>
</dbReference>
<evidence type="ECO:0000313" key="11">
    <source>
        <dbReference type="EMBL" id="ROI62474.1"/>
    </source>
</evidence>
<protein>
    <submittedName>
        <fullName evidence="11">Glypican-5</fullName>
    </submittedName>
</protein>
<evidence type="ECO:0000256" key="6">
    <source>
        <dbReference type="ARBA" id="ARBA00022974"/>
    </source>
</evidence>
<comment type="similarity">
    <text evidence="2">Belongs to the glypican family.</text>
</comment>
<keyword evidence="6" id="KW-0654">Proteoglycan</keyword>
<keyword evidence="4" id="KW-0336">GPI-anchor</keyword>
<sequence>MVSRQGADSLVAKERIHGSRGGTTIRLVYNPTHFEAVLNCSGKANRNYTLRVVGNGIKAQAENPEVKVKEADPVINQVIDKLKHINQPRHDGSQVLMEKKGNISILNETFRGGLSDVSSQQDLSSASAFLLGVTIISWPRVPSSSLIRRQSVLLDDDDDDNWNTERHLLGISA</sequence>
<dbReference type="GO" id="GO:0098552">
    <property type="term" value="C:side of membrane"/>
    <property type="evidence" value="ECO:0007669"/>
    <property type="project" value="UniProtKB-KW"/>
</dbReference>
<dbReference type="AlphaFoldDB" id="A0A3N0XNN5"/>
<evidence type="ECO:0000256" key="3">
    <source>
        <dbReference type="ARBA" id="ARBA00022475"/>
    </source>
</evidence>
<organism evidence="11 12">
    <name type="scientific">Anabarilius grahami</name>
    <name type="common">Kanglang fish</name>
    <name type="synonym">Barilius grahami</name>
    <dbReference type="NCBI Taxonomy" id="495550"/>
    <lineage>
        <taxon>Eukaryota</taxon>
        <taxon>Metazoa</taxon>
        <taxon>Chordata</taxon>
        <taxon>Craniata</taxon>
        <taxon>Vertebrata</taxon>
        <taxon>Euteleostomi</taxon>
        <taxon>Actinopterygii</taxon>
        <taxon>Neopterygii</taxon>
        <taxon>Teleostei</taxon>
        <taxon>Ostariophysi</taxon>
        <taxon>Cypriniformes</taxon>
        <taxon>Xenocyprididae</taxon>
        <taxon>Xenocypridinae</taxon>
        <taxon>Xenocypridinae incertae sedis</taxon>
        <taxon>Anabarilius</taxon>
    </lineage>
</organism>
<keyword evidence="8" id="KW-0325">Glycoprotein</keyword>
<keyword evidence="3" id="KW-1003">Cell membrane</keyword>
<dbReference type="Pfam" id="PF01153">
    <property type="entry name" value="Glypican"/>
    <property type="match status" value="1"/>
</dbReference>
<keyword evidence="10" id="KW-0449">Lipoprotein</keyword>
<evidence type="ECO:0000256" key="2">
    <source>
        <dbReference type="ARBA" id="ARBA00010260"/>
    </source>
</evidence>
<name>A0A3N0XNN5_ANAGA</name>
<evidence type="ECO:0000256" key="5">
    <source>
        <dbReference type="ARBA" id="ARBA00022729"/>
    </source>
</evidence>
<keyword evidence="5" id="KW-0732">Signal</keyword>
<keyword evidence="7" id="KW-0472">Membrane</keyword>
<evidence type="ECO:0000256" key="9">
    <source>
        <dbReference type="ARBA" id="ARBA00023207"/>
    </source>
</evidence>
<evidence type="ECO:0000313" key="12">
    <source>
        <dbReference type="Proteomes" id="UP000281406"/>
    </source>
</evidence>
<gene>
    <name evidence="11" type="ORF">DPX16_5147</name>
</gene>
<proteinExistence type="inferred from homology"/>
<evidence type="ECO:0000256" key="10">
    <source>
        <dbReference type="ARBA" id="ARBA00023288"/>
    </source>
</evidence>
<comment type="caution">
    <text evidence="11">The sequence shown here is derived from an EMBL/GenBank/DDBJ whole genome shotgun (WGS) entry which is preliminary data.</text>
</comment>
<keyword evidence="12" id="KW-1185">Reference proteome</keyword>
<accession>A0A3N0XNN5</accession>
<dbReference type="OrthoDB" id="6380619at2759"/>
<evidence type="ECO:0000256" key="8">
    <source>
        <dbReference type="ARBA" id="ARBA00023180"/>
    </source>
</evidence>
<evidence type="ECO:0000256" key="4">
    <source>
        <dbReference type="ARBA" id="ARBA00022622"/>
    </source>
</evidence>